<dbReference type="Gene3D" id="3.30.450.20">
    <property type="entry name" value="PAS domain"/>
    <property type="match status" value="1"/>
</dbReference>
<dbReference type="GO" id="GO:0000156">
    <property type="term" value="F:phosphorelay response regulator activity"/>
    <property type="evidence" value="ECO:0007669"/>
    <property type="project" value="TreeGrafter"/>
</dbReference>
<proteinExistence type="inferred from homology"/>
<dbReference type="InterPro" id="IPR005467">
    <property type="entry name" value="His_kinase_dom"/>
</dbReference>
<gene>
    <name evidence="13" type="ORF">LY11_01555</name>
</gene>
<dbReference type="Pfam" id="PF08446">
    <property type="entry name" value="PAS_2"/>
    <property type="match status" value="1"/>
</dbReference>
<evidence type="ECO:0000313" key="13">
    <source>
        <dbReference type="EMBL" id="RAJ32867.1"/>
    </source>
</evidence>
<dbReference type="Gene3D" id="3.30.565.10">
    <property type="entry name" value="Histidine kinase-like ATPase, C-terminal domain"/>
    <property type="match status" value="1"/>
</dbReference>
<sequence length="741" mass="84036">MSGFQVDLTNCGIEPIHIPGQIQSHGFMIVIDDNMIIQFHSDNINKFISQAFDLLIGKSISYIENLLDHDHQPDFIRQLISTGKTNKGFQRINPVPITISRIQYYLIISLSDEKYILEFELSASSFQLDVQGLMGSTIAEILTYNRMEELLKNTAVQVKQVIDFDRVMIYRFAQDGHGEVVAEAKNPVLSPWLGLHYPASDIPRQARELYKLNLTRLIADVESQPVRINKAKNNPEDLDLTYSQLRAVSPIHIQYLKNMGVASSFSISLKFKDELWGLIACHNYTPRFIDFKSREYAKLIGQITSSALEFRQNEETLRKENEFNHSLEKIIKQLMETESIEKALASEDTTILDILKCSGAMLVHNKKIYKLGNTPNDKQLLDLMLWINEQVKDTLYQTDNLSKVYPEASAYKDSASGILISVLSKELGDYLIWFRAEQVQNLKWAGNPNKSVTPDANELLNISPRNSFAVWNETITGIAEAWSIEDIKSIIKLKEEVNYGLNHKAGTARILNERLKLAYQELESFSYTISHDLKNPIASIKSYAQLLIRDQNILERGQQMLQRIADRADQMNLMINAVLDYSRIGRTAMRFHPIKTENLITDIVNDLDLIYGNKKLKVVMGQIPDVKGDPIMVLQVFSNLISNAVKYSQHSTAPEVHISGELVGNKVHYSITDNGIGIAQNDLLSIFELFNRMDNVKDIEGSGVGLAIVKRIMEKHKGTIIAESELGVGSTFRLVFEHDQV</sequence>
<evidence type="ECO:0000256" key="8">
    <source>
        <dbReference type="ARBA" id="ARBA00022777"/>
    </source>
</evidence>
<keyword evidence="7" id="KW-0808">Transferase</keyword>
<dbReference type="InterPro" id="IPR001294">
    <property type="entry name" value="Phytochrome"/>
</dbReference>
<dbReference type="Gene3D" id="3.30.450.270">
    <property type="match status" value="1"/>
</dbReference>
<evidence type="ECO:0000256" key="3">
    <source>
        <dbReference type="ARBA" id="ARBA00012438"/>
    </source>
</evidence>
<dbReference type="InterPro" id="IPR036097">
    <property type="entry name" value="HisK_dim/P_sf"/>
</dbReference>
<dbReference type="SUPFAM" id="SSF47384">
    <property type="entry name" value="Homodimeric domain of signal transducing histidine kinase"/>
    <property type="match status" value="1"/>
</dbReference>
<dbReference type="GO" id="GO:0006355">
    <property type="term" value="P:regulation of DNA-templated transcription"/>
    <property type="evidence" value="ECO:0007669"/>
    <property type="project" value="InterPro"/>
</dbReference>
<dbReference type="Pfam" id="PF01590">
    <property type="entry name" value="GAF"/>
    <property type="match status" value="1"/>
</dbReference>
<evidence type="ECO:0000256" key="1">
    <source>
        <dbReference type="ARBA" id="ARBA00000085"/>
    </source>
</evidence>
<dbReference type="SUPFAM" id="SSF55874">
    <property type="entry name" value="ATPase domain of HSP90 chaperone/DNA topoisomerase II/histidine kinase"/>
    <property type="match status" value="1"/>
</dbReference>
<dbReference type="GO" id="GO:0009584">
    <property type="term" value="P:detection of visible light"/>
    <property type="evidence" value="ECO:0007669"/>
    <property type="project" value="InterPro"/>
</dbReference>
<feature type="domain" description="Histidine kinase" evidence="12">
    <location>
        <begin position="528"/>
        <end position="740"/>
    </location>
</feature>
<evidence type="ECO:0000256" key="6">
    <source>
        <dbReference type="ARBA" id="ARBA00022606"/>
    </source>
</evidence>
<evidence type="ECO:0000259" key="11">
    <source>
        <dbReference type="PROSITE" id="PS50046"/>
    </source>
</evidence>
<dbReference type="InterPro" id="IPR036890">
    <property type="entry name" value="HATPase_C_sf"/>
</dbReference>
<comment type="similarity">
    <text evidence="2">In the N-terminal section; belongs to the phytochrome family.</text>
</comment>
<keyword evidence="8 13" id="KW-0418">Kinase</keyword>
<dbReference type="PRINTS" id="PR01033">
    <property type="entry name" value="PHYTOCHROME"/>
</dbReference>
<evidence type="ECO:0000256" key="9">
    <source>
        <dbReference type="ARBA" id="ARBA00022991"/>
    </source>
</evidence>
<feature type="domain" description="Phytochrome chromophore attachment site" evidence="11">
    <location>
        <begin position="146"/>
        <end position="302"/>
    </location>
</feature>
<dbReference type="Gene3D" id="1.10.287.130">
    <property type="match status" value="1"/>
</dbReference>
<accession>A0A327T534</accession>
<dbReference type="InterPro" id="IPR003661">
    <property type="entry name" value="HisK_dim/P_dom"/>
</dbReference>
<keyword evidence="10" id="KW-0675">Receptor</keyword>
<reference evidence="13 14" key="1">
    <citation type="submission" date="2018-06" db="EMBL/GenBank/DDBJ databases">
        <title>Genomic Encyclopedia of Archaeal and Bacterial Type Strains, Phase II (KMG-II): from individual species to whole genera.</title>
        <authorList>
            <person name="Goeker M."/>
        </authorList>
    </citation>
    <scope>NUCLEOTIDE SEQUENCE [LARGE SCALE GENOMIC DNA]</scope>
    <source>
        <strain evidence="13 14">DSM 14825</strain>
    </source>
</reference>
<dbReference type="InterPro" id="IPR013515">
    <property type="entry name" value="Phytochrome_cen-reg"/>
</dbReference>
<dbReference type="SMART" id="SM00387">
    <property type="entry name" value="HATPase_c"/>
    <property type="match status" value="1"/>
</dbReference>
<dbReference type="Pfam" id="PF02518">
    <property type="entry name" value="HATPase_c"/>
    <property type="match status" value="1"/>
</dbReference>
<dbReference type="PROSITE" id="PS50046">
    <property type="entry name" value="PHYTOCHROME_2"/>
    <property type="match status" value="1"/>
</dbReference>
<dbReference type="CDD" id="cd00075">
    <property type="entry name" value="HATPase"/>
    <property type="match status" value="1"/>
</dbReference>
<dbReference type="InterPro" id="IPR043150">
    <property type="entry name" value="Phytochrome_PHY_sf"/>
</dbReference>
<dbReference type="SMART" id="SM00065">
    <property type="entry name" value="GAF"/>
    <property type="match status" value="1"/>
</dbReference>
<evidence type="ECO:0000313" key="14">
    <source>
        <dbReference type="Proteomes" id="UP000249754"/>
    </source>
</evidence>
<dbReference type="InterPro" id="IPR050351">
    <property type="entry name" value="BphY/WalK/GraS-like"/>
</dbReference>
<keyword evidence="9" id="KW-0157">Chromophore</keyword>
<dbReference type="PANTHER" id="PTHR42878:SF15">
    <property type="entry name" value="BACTERIOPHYTOCHROME"/>
    <property type="match status" value="1"/>
</dbReference>
<dbReference type="InterPro" id="IPR003018">
    <property type="entry name" value="GAF"/>
</dbReference>
<dbReference type="EMBL" id="QLLR01000005">
    <property type="protein sequence ID" value="RAJ32867.1"/>
    <property type="molecule type" value="Genomic_DNA"/>
</dbReference>
<dbReference type="EC" id="2.7.13.3" evidence="3"/>
<comment type="caution">
    <text evidence="13">The sequence shown here is derived from an EMBL/GenBank/DDBJ whole genome shotgun (WGS) entry which is preliminary data.</text>
</comment>
<dbReference type="OrthoDB" id="9766459at2"/>
<dbReference type="GO" id="GO:0007234">
    <property type="term" value="P:osmosensory signaling via phosphorelay pathway"/>
    <property type="evidence" value="ECO:0007669"/>
    <property type="project" value="TreeGrafter"/>
</dbReference>
<dbReference type="RefSeq" id="WP_111633127.1">
    <property type="nucleotide sequence ID" value="NZ_QLLR01000005.1"/>
</dbReference>
<keyword evidence="6" id="KW-0716">Sensory transduction</keyword>
<evidence type="ECO:0000259" key="12">
    <source>
        <dbReference type="PROSITE" id="PS50109"/>
    </source>
</evidence>
<evidence type="ECO:0000256" key="2">
    <source>
        <dbReference type="ARBA" id="ARBA00006402"/>
    </source>
</evidence>
<dbReference type="PROSITE" id="PS50109">
    <property type="entry name" value="HIS_KIN"/>
    <property type="match status" value="1"/>
</dbReference>
<dbReference type="FunFam" id="3.30.565.10:FF:000006">
    <property type="entry name" value="Sensor histidine kinase WalK"/>
    <property type="match status" value="1"/>
</dbReference>
<comment type="catalytic activity">
    <reaction evidence="1">
        <text>ATP + protein L-histidine = ADP + protein N-phospho-L-histidine.</text>
        <dbReference type="EC" id="2.7.13.3"/>
    </reaction>
</comment>
<dbReference type="Pfam" id="PF00360">
    <property type="entry name" value="PHY"/>
    <property type="match status" value="1"/>
</dbReference>
<dbReference type="Pfam" id="PF00512">
    <property type="entry name" value="HisKA"/>
    <property type="match status" value="1"/>
</dbReference>
<dbReference type="InterPro" id="IPR029016">
    <property type="entry name" value="GAF-like_dom_sf"/>
</dbReference>
<dbReference type="PANTHER" id="PTHR42878">
    <property type="entry name" value="TWO-COMPONENT HISTIDINE KINASE"/>
    <property type="match status" value="1"/>
</dbReference>
<organism evidence="13 14">
    <name type="scientific">Pedobacter cryoconitis</name>
    <dbReference type="NCBI Taxonomy" id="188932"/>
    <lineage>
        <taxon>Bacteria</taxon>
        <taxon>Pseudomonadati</taxon>
        <taxon>Bacteroidota</taxon>
        <taxon>Sphingobacteriia</taxon>
        <taxon>Sphingobacteriales</taxon>
        <taxon>Sphingobacteriaceae</taxon>
        <taxon>Pedobacter</taxon>
    </lineage>
</organism>
<dbReference type="SUPFAM" id="SSF55785">
    <property type="entry name" value="PYP-like sensor domain (PAS domain)"/>
    <property type="match status" value="1"/>
</dbReference>
<dbReference type="InterPro" id="IPR035965">
    <property type="entry name" value="PAS-like_dom_sf"/>
</dbReference>
<protein>
    <recommendedName>
        <fullName evidence="3">histidine kinase</fullName>
        <ecNumber evidence="3">2.7.13.3</ecNumber>
    </recommendedName>
</protein>
<dbReference type="InterPro" id="IPR013654">
    <property type="entry name" value="PAS_2"/>
</dbReference>
<dbReference type="SUPFAM" id="SSF55781">
    <property type="entry name" value="GAF domain-like"/>
    <property type="match status" value="2"/>
</dbReference>
<evidence type="ECO:0000256" key="10">
    <source>
        <dbReference type="ARBA" id="ARBA00023170"/>
    </source>
</evidence>
<dbReference type="GO" id="GO:0000155">
    <property type="term" value="F:phosphorelay sensor kinase activity"/>
    <property type="evidence" value="ECO:0007669"/>
    <property type="project" value="InterPro"/>
</dbReference>
<dbReference type="Proteomes" id="UP000249754">
    <property type="component" value="Unassembled WGS sequence"/>
</dbReference>
<name>A0A327T534_9SPHI</name>
<dbReference type="InterPro" id="IPR003594">
    <property type="entry name" value="HATPase_dom"/>
</dbReference>
<evidence type="ECO:0000256" key="4">
    <source>
        <dbReference type="ARBA" id="ARBA00022543"/>
    </source>
</evidence>
<dbReference type="CDD" id="cd00082">
    <property type="entry name" value="HisKA"/>
    <property type="match status" value="1"/>
</dbReference>
<evidence type="ECO:0000256" key="5">
    <source>
        <dbReference type="ARBA" id="ARBA00022553"/>
    </source>
</evidence>
<dbReference type="STRING" id="188932.AY601_1137"/>
<evidence type="ECO:0000256" key="7">
    <source>
        <dbReference type="ARBA" id="ARBA00022679"/>
    </source>
</evidence>
<dbReference type="InterPro" id="IPR016132">
    <property type="entry name" value="Phyto_chromo_attachment"/>
</dbReference>
<dbReference type="Gene3D" id="3.30.450.40">
    <property type="match status" value="1"/>
</dbReference>
<keyword evidence="5" id="KW-0597">Phosphoprotein</keyword>
<keyword evidence="4" id="KW-0600">Photoreceptor protein</keyword>
<dbReference type="GO" id="GO:0030295">
    <property type="term" value="F:protein kinase activator activity"/>
    <property type="evidence" value="ECO:0007669"/>
    <property type="project" value="TreeGrafter"/>
</dbReference>
<dbReference type="AlphaFoldDB" id="A0A327T534"/>
<dbReference type="SMART" id="SM00388">
    <property type="entry name" value="HisKA"/>
    <property type="match status" value="1"/>
</dbReference>
<dbReference type="GO" id="GO:0009881">
    <property type="term" value="F:photoreceptor activity"/>
    <property type="evidence" value="ECO:0007669"/>
    <property type="project" value="UniProtKB-KW"/>
</dbReference>